<proteinExistence type="predicted"/>
<evidence type="ECO:0000313" key="2">
    <source>
        <dbReference type="Proteomes" id="UP001239445"/>
    </source>
</evidence>
<accession>A0AAJ0B2K2</accession>
<reference evidence="1" key="1">
    <citation type="submission" date="2023-06" db="EMBL/GenBank/DDBJ databases">
        <title>Genome-scale phylogeny and comparative genomics of the fungal order Sordariales.</title>
        <authorList>
            <consortium name="Lawrence Berkeley National Laboratory"/>
            <person name="Hensen N."/>
            <person name="Bonometti L."/>
            <person name="Westerberg I."/>
            <person name="Brannstrom I.O."/>
            <person name="Guillou S."/>
            <person name="Cros-Aarteil S."/>
            <person name="Calhoun S."/>
            <person name="Haridas S."/>
            <person name="Kuo A."/>
            <person name="Mondo S."/>
            <person name="Pangilinan J."/>
            <person name="Riley R."/>
            <person name="Labutti K."/>
            <person name="Andreopoulos B."/>
            <person name="Lipzen A."/>
            <person name="Chen C."/>
            <person name="Yanf M."/>
            <person name="Daum C."/>
            <person name="Ng V."/>
            <person name="Clum A."/>
            <person name="Steindorff A."/>
            <person name="Ohm R."/>
            <person name="Martin F."/>
            <person name="Silar P."/>
            <person name="Natvig D."/>
            <person name="Lalanne C."/>
            <person name="Gautier V."/>
            <person name="Ament-Velasquez S.L."/>
            <person name="Kruys A."/>
            <person name="Hutchinson M.I."/>
            <person name="Powell A.J."/>
            <person name="Barry K."/>
            <person name="Miller A.N."/>
            <person name="Grigoriev I.V."/>
            <person name="Debuchy R."/>
            <person name="Gladieux P."/>
            <person name="Thoren M.H."/>
            <person name="Johannesson H."/>
        </authorList>
    </citation>
    <scope>NUCLEOTIDE SEQUENCE</scope>
    <source>
        <strain evidence="1">PSN4</strain>
    </source>
</reference>
<gene>
    <name evidence="1" type="ORF">QBC47DRAFT_418723</name>
</gene>
<comment type="caution">
    <text evidence="1">The sequence shown here is derived from an EMBL/GenBank/DDBJ whole genome shotgun (WGS) entry which is preliminary data.</text>
</comment>
<dbReference type="Proteomes" id="UP001239445">
    <property type="component" value="Unassembled WGS sequence"/>
</dbReference>
<dbReference type="AlphaFoldDB" id="A0AAJ0B2K2"/>
<protein>
    <submittedName>
        <fullName evidence="1">Uncharacterized protein</fullName>
    </submittedName>
</protein>
<keyword evidence="2" id="KW-1185">Reference proteome</keyword>
<name>A0AAJ0B2K2_9PEZI</name>
<dbReference type="EMBL" id="MU839853">
    <property type="protein sequence ID" value="KAK1749659.1"/>
    <property type="molecule type" value="Genomic_DNA"/>
</dbReference>
<sequence>MSVLLALSLGREAVVVEVVADTVEAVEADTVEAVEAPEVVDEVEAEAETGEEAAETTEAVEAEEVGAVRGAAVVVIAEEEPETVVEADRVLVTAVNEVVIPASRAIRAATQASGVASPVTPDTEARQETQVNGATKVVTRVSKVAAQVNGVIQTSGVPVPDLSLSSRAMMVMILEITMMSLSQMSQLMETTRTATRIRKSIPRCEV</sequence>
<evidence type="ECO:0000313" key="1">
    <source>
        <dbReference type="EMBL" id="KAK1749659.1"/>
    </source>
</evidence>
<organism evidence="1 2">
    <name type="scientific">Echria macrotheca</name>
    <dbReference type="NCBI Taxonomy" id="438768"/>
    <lineage>
        <taxon>Eukaryota</taxon>
        <taxon>Fungi</taxon>
        <taxon>Dikarya</taxon>
        <taxon>Ascomycota</taxon>
        <taxon>Pezizomycotina</taxon>
        <taxon>Sordariomycetes</taxon>
        <taxon>Sordariomycetidae</taxon>
        <taxon>Sordariales</taxon>
        <taxon>Schizotheciaceae</taxon>
        <taxon>Echria</taxon>
    </lineage>
</organism>